<dbReference type="AlphaFoldDB" id="A0A161RIL4"/>
<dbReference type="PANTHER" id="PTHR30487">
    <property type="entry name" value="TYPE 4 PREPILIN-LIKE PROTEINS LEADER PEPTIDE-PROCESSING ENZYME"/>
    <property type="match status" value="1"/>
</dbReference>
<feature type="domain" description="Prepilin peptidase A24 N-terminal" evidence="9">
    <location>
        <begin position="11"/>
        <end position="94"/>
    </location>
</feature>
<dbReference type="OrthoDB" id="9789291at2"/>
<dbReference type="Proteomes" id="UP000076490">
    <property type="component" value="Unassembled WGS sequence"/>
</dbReference>
<evidence type="ECO:0000256" key="7">
    <source>
        <dbReference type="SAM" id="Phobius"/>
    </source>
</evidence>
<dbReference type="PANTHER" id="PTHR30487:SF0">
    <property type="entry name" value="PREPILIN LEADER PEPTIDASE_N-METHYLTRANSFERASE-RELATED"/>
    <property type="match status" value="1"/>
</dbReference>
<feature type="transmembrane region" description="Helical" evidence="7">
    <location>
        <begin position="179"/>
        <end position="211"/>
    </location>
</feature>
<evidence type="ECO:0000256" key="5">
    <source>
        <dbReference type="ARBA" id="ARBA00022989"/>
    </source>
</evidence>
<sequence>MTWLWAVLFFIYGLVFGSFFNVVGLRVPERQSIVRPPSSCPSCKRRLTAADLVPFFSFVFLKGKCRGCGSKIHWVYPVMELLTGIVFALAYLRFGFSGELVVALLFLSLLVIITVSDIAYMLIPDKILLALGIPILLLRIAFPTEPWWDGPAAALVMPALLLLIAIVSKGGMGGGDIKLYVVIGLVLGLTNSFLSLFIASLVGAVAGFIILKRQGKGRRTPVPFGPSIAFGATIAYLYGSEIVGWYLNLFV</sequence>
<dbReference type="EMBL" id="LQNT01000001">
    <property type="protein sequence ID" value="KZE40002.1"/>
    <property type="molecule type" value="Genomic_DNA"/>
</dbReference>
<keyword evidence="5 7" id="KW-1133">Transmembrane helix</keyword>
<evidence type="ECO:0000313" key="10">
    <source>
        <dbReference type="EMBL" id="KZE40002.1"/>
    </source>
</evidence>
<keyword evidence="4 7" id="KW-0812">Transmembrane</keyword>
<dbReference type="GO" id="GO:0006465">
    <property type="term" value="P:signal peptide processing"/>
    <property type="evidence" value="ECO:0007669"/>
    <property type="project" value="TreeGrafter"/>
</dbReference>
<keyword evidence="6 7" id="KW-0472">Membrane</keyword>
<dbReference type="RefSeq" id="WP_063178164.1">
    <property type="nucleotide sequence ID" value="NZ_LQNT01000001.1"/>
</dbReference>
<evidence type="ECO:0000256" key="2">
    <source>
        <dbReference type="ARBA" id="ARBA00005801"/>
    </source>
</evidence>
<evidence type="ECO:0000259" key="8">
    <source>
        <dbReference type="Pfam" id="PF01478"/>
    </source>
</evidence>
<organism evidence="10 11">
    <name type="scientific">Bhargavaea cecembensis</name>
    <dbReference type="NCBI Taxonomy" id="394098"/>
    <lineage>
        <taxon>Bacteria</taxon>
        <taxon>Bacillati</taxon>
        <taxon>Bacillota</taxon>
        <taxon>Bacilli</taxon>
        <taxon>Bacillales</taxon>
        <taxon>Caryophanaceae</taxon>
        <taxon>Bhargavaea</taxon>
    </lineage>
</organism>
<comment type="caution">
    <text evidence="10">The sequence shown here is derived from an EMBL/GenBank/DDBJ whole genome shotgun (WGS) entry which is preliminary data.</text>
</comment>
<feature type="domain" description="Prepilin type IV endopeptidase peptidase" evidence="8">
    <location>
        <begin position="104"/>
        <end position="207"/>
    </location>
</feature>
<feature type="transmembrane region" description="Helical" evidence="7">
    <location>
        <begin position="223"/>
        <end position="247"/>
    </location>
</feature>
<accession>A0A161RIL4</accession>
<dbReference type="InterPro" id="IPR010627">
    <property type="entry name" value="Prepilin_pept_A24_N"/>
</dbReference>
<evidence type="ECO:0000256" key="6">
    <source>
        <dbReference type="ARBA" id="ARBA00023136"/>
    </source>
</evidence>
<feature type="transmembrane region" description="Helical" evidence="7">
    <location>
        <begin position="127"/>
        <end position="144"/>
    </location>
</feature>
<comment type="subcellular location">
    <subcellularLocation>
        <location evidence="1">Cell membrane</location>
        <topology evidence="1">Multi-pass membrane protein</topology>
    </subcellularLocation>
</comment>
<dbReference type="InterPro" id="IPR050882">
    <property type="entry name" value="Prepilin_peptidase/N-MTase"/>
</dbReference>
<feature type="transmembrane region" description="Helical" evidence="7">
    <location>
        <begin position="100"/>
        <end position="120"/>
    </location>
</feature>
<evidence type="ECO:0000256" key="1">
    <source>
        <dbReference type="ARBA" id="ARBA00004651"/>
    </source>
</evidence>
<evidence type="ECO:0000256" key="4">
    <source>
        <dbReference type="ARBA" id="ARBA00022692"/>
    </source>
</evidence>
<dbReference type="GO" id="GO:0005886">
    <property type="term" value="C:plasma membrane"/>
    <property type="evidence" value="ECO:0007669"/>
    <property type="project" value="UniProtKB-SubCell"/>
</dbReference>
<evidence type="ECO:0000259" key="9">
    <source>
        <dbReference type="Pfam" id="PF06750"/>
    </source>
</evidence>
<dbReference type="GO" id="GO:0004190">
    <property type="term" value="F:aspartic-type endopeptidase activity"/>
    <property type="evidence" value="ECO:0007669"/>
    <property type="project" value="InterPro"/>
</dbReference>
<reference evidence="10 11" key="1">
    <citation type="submission" date="2016-01" db="EMBL/GenBank/DDBJ databases">
        <title>Whole genome sequencing of Bhargavaea cecembensis T14.</title>
        <authorList>
            <person name="Hong K.W."/>
        </authorList>
    </citation>
    <scope>NUCLEOTIDE SEQUENCE [LARGE SCALE GENOMIC DNA]</scope>
    <source>
        <strain evidence="10 11">T14</strain>
    </source>
</reference>
<dbReference type="Gene3D" id="1.20.120.1220">
    <property type="match status" value="1"/>
</dbReference>
<dbReference type="Pfam" id="PF06750">
    <property type="entry name" value="A24_N_bact"/>
    <property type="match status" value="1"/>
</dbReference>
<gene>
    <name evidence="10" type="ORF">AV656_01615</name>
</gene>
<feature type="transmembrane region" description="Helical" evidence="7">
    <location>
        <begin position="6"/>
        <end position="25"/>
    </location>
</feature>
<feature type="transmembrane region" description="Helical" evidence="7">
    <location>
        <begin position="150"/>
        <end position="167"/>
    </location>
</feature>
<protein>
    <submittedName>
        <fullName evidence="10">Prepilin peptidase</fullName>
    </submittedName>
</protein>
<dbReference type="InterPro" id="IPR000045">
    <property type="entry name" value="Prepilin_IV_endopep_pep"/>
</dbReference>
<dbReference type="Pfam" id="PF01478">
    <property type="entry name" value="Peptidase_A24"/>
    <property type="match status" value="1"/>
</dbReference>
<proteinExistence type="inferred from homology"/>
<keyword evidence="3" id="KW-1003">Cell membrane</keyword>
<comment type="similarity">
    <text evidence="2">Belongs to the peptidase A24 family.</text>
</comment>
<evidence type="ECO:0000256" key="3">
    <source>
        <dbReference type="ARBA" id="ARBA00022475"/>
    </source>
</evidence>
<evidence type="ECO:0000313" key="11">
    <source>
        <dbReference type="Proteomes" id="UP000076490"/>
    </source>
</evidence>
<feature type="transmembrane region" description="Helical" evidence="7">
    <location>
        <begin position="74"/>
        <end position="94"/>
    </location>
</feature>
<name>A0A161RIL4_9BACL</name>